<dbReference type="InterPro" id="IPR008984">
    <property type="entry name" value="SMAD_FHA_dom_sf"/>
</dbReference>
<comment type="subcellular location">
    <subcellularLocation>
        <location evidence="1">Cytoplasm</location>
        <location evidence="1">Cytoskeleton</location>
    </subcellularLocation>
</comment>
<evidence type="ECO:0000256" key="7">
    <source>
        <dbReference type="ARBA" id="ARBA00023175"/>
    </source>
</evidence>
<dbReference type="SMART" id="SM00129">
    <property type="entry name" value="KISc"/>
    <property type="match status" value="1"/>
</dbReference>
<keyword evidence="2" id="KW-0963">Cytoplasm</keyword>
<evidence type="ECO:0000256" key="8">
    <source>
        <dbReference type="ARBA" id="ARBA00023212"/>
    </source>
</evidence>
<keyword evidence="4 9" id="KW-0547">Nucleotide-binding</keyword>
<evidence type="ECO:0000256" key="10">
    <source>
        <dbReference type="RuleBase" id="RU000394"/>
    </source>
</evidence>
<feature type="domain" description="Kinesin motor" evidence="14">
    <location>
        <begin position="248"/>
        <end position="542"/>
    </location>
</feature>
<dbReference type="PROSITE" id="PS00411">
    <property type="entry name" value="KINESIN_MOTOR_1"/>
    <property type="match status" value="1"/>
</dbReference>
<feature type="compositionally biased region" description="Polar residues" evidence="12">
    <location>
        <begin position="21"/>
        <end position="30"/>
    </location>
</feature>
<dbReference type="Gene3D" id="3.40.850.10">
    <property type="entry name" value="Kinesin motor domain"/>
    <property type="match status" value="2"/>
</dbReference>
<keyword evidence="3 10" id="KW-0493">Microtubule</keyword>
<feature type="coiled-coil region" evidence="11">
    <location>
        <begin position="553"/>
        <end position="631"/>
    </location>
</feature>
<gene>
    <name evidence="15" type="ORF">CIB84_008369</name>
</gene>
<evidence type="ECO:0000256" key="11">
    <source>
        <dbReference type="SAM" id="Coils"/>
    </source>
</evidence>
<keyword evidence="8" id="KW-0206">Cytoskeleton</keyword>
<dbReference type="PANTHER" id="PTHR47117:SF7">
    <property type="entry name" value="KINESIN-LIKE PROTEIN KIF14"/>
    <property type="match status" value="1"/>
</dbReference>
<dbReference type="AlphaFoldDB" id="A0A2P4SUU1"/>
<dbReference type="FunFam" id="3.40.850.10:FF:000167">
    <property type="entry name" value="Uncharacterized protein"/>
    <property type="match status" value="1"/>
</dbReference>
<keyword evidence="7 9" id="KW-0505">Motor protein</keyword>
<dbReference type="GO" id="GO:0007018">
    <property type="term" value="P:microtubule-based movement"/>
    <property type="evidence" value="ECO:0007669"/>
    <property type="project" value="InterPro"/>
</dbReference>
<evidence type="ECO:0000256" key="4">
    <source>
        <dbReference type="ARBA" id="ARBA00022741"/>
    </source>
</evidence>
<dbReference type="SUPFAM" id="SSF52540">
    <property type="entry name" value="P-loop containing nucleoside triphosphate hydrolases"/>
    <property type="match status" value="1"/>
</dbReference>
<name>A0A2P4SUU1_BAMTH</name>
<protein>
    <recommendedName>
        <fullName evidence="10">Kinesin-like protein</fullName>
    </recommendedName>
</protein>
<keyword evidence="5 9" id="KW-0067">ATP-binding</keyword>
<organism evidence="15 16">
    <name type="scientific">Bambusicola thoracicus</name>
    <name type="common">Chinese bamboo-partridge</name>
    <name type="synonym">Perdix thoracica</name>
    <dbReference type="NCBI Taxonomy" id="9083"/>
    <lineage>
        <taxon>Eukaryota</taxon>
        <taxon>Metazoa</taxon>
        <taxon>Chordata</taxon>
        <taxon>Craniata</taxon>
        <taxon>Vertebrata</taxon>
        <taxon>Euteleostomi</taxon>
        <taxon>Archelosauria</taxon>
        <taxon>Archosauria</taxon>
        <taxon>Dinosauria</taxon>
        <taxon>Saurischia</taxon>
        <taxon>Theropoda</taxon>
        <taxon>Coelurosauria</taxon>
        <taxon>Aves</taxon>
        <taxon>Neognathae</taxon>
        <taxon>Galloanserae</taxon>
        <taxon>Galliformes</taxon>
        <taxon>Phasianidae</taxon>
        <taxon>Perdicinae</taxon>
        <taxon>Bambusicola</taxon>
    </lineage>
</organism>
<sequence>MESTQMEKRLTLQRRVKSGSVEKSTVSGSTMPGAENSVFDAEGKYKIALKPGISNNDTHDIKLSCKLAEGQQVTKLNSKSHSKDVFGNVENDGCMHSKCRTGTADARFPKEVPVSEQLPTSKYVNQVSGEQLHEKGDIKRMAGKQRLQQLKHSSLERPRTPTKASTEGFKLTPKNSAFQVKSSLSASGKQTADLPTVSEKKTSSPPGGGSAKADEDAETLAGSDSTEKDTFKVENSKVTVAELGLHFFIFVFVFALPFRERNESLLPVVSMSGSETSVRNPSTNQLYNFSYDFSFWSFDKCHPNFASQEMIYKTLALPLLERAFEGYNACLFAYGQTGSGKSYTMMGFDEDRGIIPRLCEDLFTRIAQTDQQQVLYHLEMSYFEVYNEKIHDLLVFKAESRQKKQPECCQFLLRYPVLEFFQTNSVDEEQCDHRLTSHVNLIDLAGSECCSTAQTTGERLKEGVSINKSLLTLGKVISALSKLSRNGKKTFIPYRESVLTWLLKESLGGNSQTAMIATISPAASNTEETLSTLRYAKQACSIINMAKVNEDVNAKLIRELRAEIEKLKAAQKSAQNRDPEKYRHYLQEITSLRIKLHRQERDMTEMQRAWKAKLEQAEKRKLEDIKELQKAGIAFQMDNRLPNLVNLNEDPQLSEVLLYMIKEGETTVGRYTANSKHDIQLSGVLIADDHCVIKNTTGQVSIIPRREAKTYVNGKCIVNPTVLHHGDRVILGGDHYFRFNHPVEVQKVKGLSCGTTLLHDGPKDFEFAKNELLIAQRAQLESEIEEARIKAKEEMMQSVQIAKEMVQQELTSQKEAYESKIKSLEAEVREESRKNQVQELNNQKAASKIQELEKAKQNLELELQFNKKRLEMEALATKQVFIKQNSKVSRWQTFVL</sequence>
<feature type="compositionally biased region" description="Polar residues" evidence="12">
    <location>
        <begin position="173"/>
        <end position="190"/>
    </location>
</feature>
<dbReference type="PROSITE" id="PS50067">
    <property type="entry name" value="KINESIN_MOTOR_2"/>
    <property type="match status" value="1"/>
</dbReference>
<keyword evidence="16" id="KW-1185">Reference proteome</keyword>
<keyword evidence="6 11" id="KW-0175">Coiled coil</keyword>
<dbReference type="Pfam" id="PF00498">
    <property type="entry name" value="FHA"/>
    <property type="match status" value="1"/>
</dbReference>
<dbReference type="InterPro" id="IPR027417">
    <property type="entry name" value="P-loop_NTPase"/>
</dbReference>
<accession>A0A2P4SUU1</accession>
<dbReference type="OrthoDB" id="3176171at2759"/>
<dbReference type="InterPro" id="IPR036961">
    <property type="entry name" value="Kinesin_motor_dom_sf"/>
</dbReference>
<evidence type="ECO:0000256" key="3">
    <source>
        <dbReference type="ARBA" id="ARBA00022701"/>
    </source>
</evidence>
<dbReference type="GO" id="GO:0005524">
    <property type="term" value="F:ATP binding"/>
    <property type="evidence" value="ECO:0007669"/>
    <property type="project" value="UniProtKB-UniRule"/>
</dbReference>
<dbReference type="Pfam" id="PF16183">
    <property type="entry name" value="Kinesin_assoc"/>
    <property type="match status" value="1"/>
</dbReference>
<evidence type="ECO:0000256" key="6">
    <source>
        <dbReference type="ARBA" id="ARBA00023054"/>
    </source>
</evidence>
<dbReference type="InterPro" id="IPR032405">
    <property type="entry name" value="Kinesin_assoc"/>
</dbReference>
<dbReference type="PROSITE" id="PS50006">
    <property type="entry name" value="FHA_DOMAIN"/>
    <property type="match status" value="1"/>
</dbReference>
<dbReference type="InterPro" id="IPR019821">
    <property type="entry name" value="Kinesin_motor_CS"/>
</dbReference>
<feature type="region of interest" description="Disordered" evidence="12">
    <location>
        <begin position="149"/>
        <end position="228"/>
    </location>
</feature>
<comment type="caution">
    <text evidence="15">The sequence shown here is derived from an EMBL/GenBank/DDBJ whole genome shotgun (WGS) entry which is preliminary data.</text>
</comment>
<feature type="coiled-coil region" evidence="11">
    <location>
        <begin position="770"/>
        <end position="869"/>
    </location>
</feature>
<evidence type="ECO:0000313" key="16">
    <source>
        <dbReference type="Proteomes" id="UP000237246"/>
    </source>
</evidence>
<evidence type="ECO:0000313" key="15">
    <source>
        <dbReference type="EMBL" id="POI27881.1"/>
    </source>
</evidence>
<dbReference type="CDD" id="cd22707">
    <property type="entry name" value="FHA_KIF14"/>
    <property type="match status" value="1"/>
</dbReference>
<dbReference type="SUPFAM" id="SSF49879">
    <property type="entry name" value="SMAD/FHA domain"/>
    <property type="match status" value="1"/>
</dbReference>
<evidence type="ECO:0000256" key="9">
    <source>
        <dbReference type="PROSITE-ProRule" id="PRU00283"/>
    </source>
</evidence>
<dbReference type="PANTHER" id="PTHR47117">
    <property type="entry name" value="STAR-RELATED LIPID TRANSFER PROTEIN 9"/>
    <property type="match status" value="1"/>
</dbReference>
<dbReference type="GO" id="GO:0003777">
    <property type="term" value="F:microtubule motor activity"/>
    <property type="evidence" value="ECO:0007669"/>
    <property type="project" value="InterPro"/>
</dbReference>
<proteinExistence type="inferred from homology"/>
<dbReference type="Gene3D" id="2.60.200.20">
    <property type="match status" value="1"/>
</dbReference>
<comment type="similarity">
    <text evidence="9 10">Belongs to the TRAFAC class myosin-kinesin ATPase superfamily. Kinesin family.</text>
</comment>
<feature type="domain" description="FHA" evidence="13">
    <location>
        <begin position="666"/>
        <end position="717"/>
    </location>
</feature>
<evidence type="ECO:0000256" key="5">
    <source>
        <dbReference type="ARBA" id="ARBA00022840"/>
    </source>
</evidence>
<dbReference type="EMBL" id="PPHD01021808">
    <property type="protein sequence ID" value="POI27881.1"/>
    <property type="molecule type" value="Genomic_DNA"/>
</dbReference>
<feature type="binding site" evidence="9">
    <location>
        <begin position="335"/>
        <end position="342"/>
    </location>
    <ligand>
        <name>ATP</name>
        <dbReference type="ChEBI" id="CHEBI:30616"/>
    </ligand>
</feature>
<dbReference type="Pfam" id="PF00225">
    <property type="entry name" value="Kinesin"/>
    <property type="match status" value="2"/>
</dbReference>
<evidence type="ECO:0000259" key="14">
    <source>
        <dbReference type="PROSITE" id="PS50067"/>
    </source>
</evidence>
<dbReference type="InterPro" id="IPR000253">
    <property type="entry name" value="FHA_dom"/>
</dbReference>
<dbReference type="FunFam" id="2.60.200.20:FF:000020">
    <property type="entry name" value="Kinesin family member 14"/>
    <property type="match status" value="1"/>
</dbReference>
<dbReference type="SMART" id="SM00240">
    <property type="entry name" value="FHA"/>
    <property type="match status" value="1"/>
</dbReference>
<dbReference type="PRINTS" id="PR00380">
    <property type="entry name" value="KINESINHEAVY"/>
</dbReference>
<evidence type="ECO:0000256" key="12">
    <source>
        <dbReference type="SAM" id="MobiDB-lite"/>
    </source>
</evidence>
<feature type="region of interest" description="Disordered" evidence="12">
    <location>
        <begin position="1"/>
        <end position="36"/>
    </location>
</feature>
<evidence type="ECO:0000256" key="2">
    <source>
        <dbReference type="ARBA" id="ARBA00022490"/>
    </source>
</evidence>
<dbReference type="InterPro" id="IPR001752">
    <property type="entry name" value="Kinesin_motor_dom"/>
</dbReference>
<dbReference type="GO" id="GO:0005874">
    <property type="term" value="C:microtubule"/>
    <property type="evidence" value="ECO:0007669"/>
    <property type="project" value="UniProtKB-KW"/>
</dbReference>
<evidence type="ECO:0000256" key="1">
    <source>
        <dbReference type="ARBA" id="ARBA00004245"/>
    </source>
</evidence>
<dbReference type="Proteomes" id="UP000237246">
    <property type="component" value="Unassembled WGS sequence"/>
</dbReference>
<dbReference type="GO" id="GO:0008017">
    <property type="term" value="F:microtubule binding"/>
    <property type="evidence" value="ECO:0007669"/>
    <property type="project" value="InterPro"/>
</dbReference>
<feature type="compositionally biased region" description="Basic and acidic residues" evidence="12">
    <location>
        <begin position="1"/>
        <end position="10"/>
    </location>
</feature>
<reference evidence="15 16" key="1">
    <citation type="submission" date="2018-01" db="EMBL/GenBank/DDBJ databases">
        <title>Comparison of the Chinese Bamboo Partridge and Red Junglefowl genome sequences highlights the importance of demography in genome evolution.</title>
        <authorList>
            <person name="Tiley G.P."/>
            <person name="Kimball R.T."/>
            <person name="Braun E.L."/>
            <person name="Burleigh J.G."/>
        </authorList>
    </citation>
    <scope>NUCLEOTIDE SEQUENCE [LARGE SCALE GENOMIC DNA]</scope>
    <source>
        <strain evidence="15">RTK389</strain>
        <tissue evidence="15">Blood</tissue>
    </source>
</reference>
<evidence type="ECO:0000259" key="13">
    <source>
        <dbReference type="PROSITE" id="PS50006"/>
    </source>
</evidence>